<dbReference type="InterPro" id="IPR017853">
    <property type="entry name" value="GH"/>
</dbReference>
<dbReference type="PRINTS" id="PR00843">
    <property type="entry name" value="GLHYDRLASE30"/>
</dbReference>
<dbReference type="InterPro" id="IPR013780">
    <property type="entry name" value="Glyco_hydro_b"/>
</dbReference>
<keyword evidence="9" id="KW-1185">Reference proteome</keyword>
<dbReference type="EMBL" id="PPTT01000017">
    <property type="protein sequence ID" value="RDB68283.1"/>
    <property type="molecule type" value="Genomic_DNA"/>
</dbReference>
<dbReference type="EMBL" id="QICC01000051">
    <property type="protein sequence ID" value="RNM41063.1"/>
    <property type="molecule type" value="Genomic_DNA"/>
</dbReference>
<dbReference type="PANTHER" id="PTHR11069">
    <property type="entry name" value="GLUCOSYLCERAMIDASE"/>
    <property type="match status" value="1"/>
</dbReference>
<evidence type="ECO:0000313" key="10">
    <source>
        <dbReference type="Proteomes" id="UP000270112"/>
    </source>
</evidence>
<feature type="domain" description="Glycosyl hydrolase family 30 beta sandwich" evidence="6">
    <location>
        <begin position="381"/>
        <end position="441"/>
    </location>
</feature>
<dbReference type="Pfam" id="PF02055">
    <property type="entry name" value="Glyco_hydro_30"/>
    <property type="match status" value="1"/>
</dbReference>
<keyword evidence="4" id="KW-0326">Glycosidase</keyword>
<proteinExistence type="inferred from homology"/>
<evidence type="ECO:0000259" key="5">
    <source>
        <dbReference type="Pfam" id="PF02055"/>
    </source>
</evidence>
<keyword evidence="2" id="KW-0732">Signal</keyword>
<name>A0A3N0IVQ4_9ACTN</name>
<evidence type="ECO:0000256" key="3">
    <source>
        <dbReference type="ARBA" id="ARBA00022801"/>
    </source>
</evidence>
<dbReference type="InterPro" id="IPR033452">
    <property type="entry name" value="GH30_C"/>
</dbReference>
<dbReference type="Pfam" id="PF17189">
    <property type="entry name" value="Glyco_hydro_30C"/>
    <property type="match status" value="1"/>
</dbReference>
<comment type="caution">
    <text evidence="8">The sequence shown here is derived from an EMBL/GenBank/DDBJ whole genome shotgun (WGS) entry which is preliminary data.</text>
</comment>
<evidence type="ECO:0000259" key="6">
    <source>
        <dbReference type="Pfam" id="PF17189"/>
    </source>
</evidence>
<dbReference type="Gene3D" id="2.60.40.1180">
    <property type="entry name" value="Golgi alpha-mannosidase II"/>
    <property type="match status" value="1"/>
</dbReference>
<dbReference type="Proteomes" id="UP000270112">
    <property type="component" value="Unassembled WGS sequence"/>
</dbReference>
<protein>
    <submittedName>
        <fullName evidence="8">Glucosylceramidase</fullName>
    </submittedName>
</protein>
<reference evidence="8" key="3">
    <citation type="journal article" date="2019" name="Microbiol. Resour. Announc.">
        <title>Draft Genome Sequences of Type Strains of Gordonibacter faecihominis, Paraeggerthella hongkongensis, Parvibacter caecicola,Slackia equolifaciens, Slackia faecicanis, and Slackia isoflavoniconvertens.</title>
        <authorList>
            <person name="Danylec N."/>
            <person name="Stoll D.A."/>
            <person name="Dotsch A."/>
            <person name="Huch M."/>
        </authorList>
    </citation>
    <scope>NUCLEOTIDE SEQUENCE</scope>
    <source>
        <strain evidence="8">DSM 16107</strain>
    </source>
</reference>
<evidence type="ECO:0000256" key="2">
    <source>
        <dbReference type="ARBA" id="ARBA00022729"/>
    </source>
</evidence>
<dbReference type="AlphaFoldDB" id="A0A3N0IVQ4"/>
<organism evidence="8 10">
    <name type="scientific">Eggerthella sinensis</name>
    <dbReference type="NCBI Taxonomy" id="242230"/>
    <lineage>
        <taxon>Bacteria</taxon>
        <taxon>Bacillati</taxon>
        <taxon>Actinomycetota</taxon>
        <taxon>Coriobacteriia</taxon>
        <taxon>Eggerthellales</taxon>
        <taxon>Eggerthellaceae</taxon>
        <taxon>Eggerthella</taxon>
    </lineage>
</organism>
<dbReference type="SUPFAM" id="SSF51445">
    <property type="entry name" value="(Trans)glycosidases"/>
    <property type="match status" value="1"/>
</dbReference>
<dbReference type="Proteomes" id="UP000253817">
    <property type="component" value="Unassembled WGS sequence"/>
</dbReference>
<dbReference type="InterPro" id="IPR033453">
    <property type="entry name" value="Glyco_hydro_30_TIM-barrel"/>
</dbReference>
<reference evidence="10" key="2">
    <citation type="submission" date="2018-05" db="EMBL/GenBank/DDBJ databases">
        <title>Genome Sequencing of selected type strains of the family Eggerthellaceae.</title>
        <authorList>
            <person name="Danylec N."/>
            <person name="Stoll D.A."/>
            <person name="Doetsch A."/>
            <person name="Huch M."/>
        </authorList>
    </citation>
    <scope>NUCLEOTIDE SEQUENCE [LARGE SCALE GENOMIC DNA]</scope>
    <source>
        <strain evidence="10">DSM 16107</strain>
    </source>
</reference>
<dbReference type="OrthoDB" id="9806701at2"/>
<gene>
    <name evidence="7" type="ORF">C1876_10585</name>
    <name evidence="8" type="ORF">DMP09_11490</name>
</gene>
<dbReference type="GO" id="GO:0006680">
    <property type="term" value="P:glucosylceramide catabolic process"/>
    <property type="evidence" value="ECO:0007669"/>
    <property type="project" value="TreeGrafter"/>
</dbReference>
<dbReference type="GO" id="GO:0004348">
    <property type="term" value="F:glucosylceramidase activity"/>
    <property type="evidence" value="ECO:0007669"/>
    <property type="project" value="InterPro"/>
</dbReference>
<comment type="similarity">
    <text evidence="1 4">Belongs to the glycosyl hydrolase 30 family.</text>
</comment>
<dbReference type="Gene3D" id="3.20.20.80">
    <property type="entry name" value="Glycosidases"/>
    <property type="match status" value="1"/>
</dbReference>
<sequence length="452" mass="50952">MRGWITDERGAFRRSEVGFRRDERAEMQLVVCRPDRTYQRISGFGGAFTEAGAYVFAQLPPSEQDRFIALCFGDAAAGGNAYSLCRTHIQSCDFALGNYAYVRPLDRSLRSFSLARDKRLLLPFIQCGLAANPALELLASPWSPPAFMKSNRMMNGGGHLRRSHYETWARLLARYVSAYADEGVRVGRMSVQNEPMARQTWDSCLFTPEEEAAFGARYLRPALDAAGHADVKLFAWDHNTDRIFDRVEAVFAHPDDAAAFDGVAFHWYAGDHFEQVRAVAEAYPNKELLFTEGCVEYSRDRAEEATQERKAEQYAHALLGHLNAGAQGFIDWNLLLDERGGPNHVGNFCEAPLMYDRDAEELVVNRSFYYLGHVSRFVRPGARRFLVSRYHDAMECAGFVNPDGQRVLVALNRTDRAAQFEVAERPHVARVEVPAHAIATFTWDRDELASAS</sequence>
<dbReference type="GO" id="GO:0016020">
    <property type="term" value="C:membrane"/>
    <property type="evidence" value="ECO:0007669"/>
    <property type="project" value="GOC"/>
</dbReference>
<feature type="domain" description="Glycosyl hydrolase family 30 TIM-barrel" evidence="5">
    <location>
        <begin position="41"/>
        <end position="378"/>
    </location>
</feature>
<keyword evidence="3 4" id="KW-0378">Hydrolase</keyword>
<dbReference type="PANTHER" id="PTHR11069:SF23">
    <property type="entry name" value="LYSOSOMAL ACID GLUCOSYLCERAMIDASE"/>
    <property type="match status" value="1"/>
</dbReference>
<evidence type="ECO:0000313" key="9">
    <source>
        <dbReference type="Proteomes" id="UP000253817"/>
    </source>
</evidence>
<evidence type="ECO:0000256" key="4">
    <source>
        <dbReference type="RuleBase" id="RU361188"/>
    </source>
</evidence>
<reference evidence="7 9" key="1">
    <citation type="journal article" date="2018" name="Elife">
        <title>Discovery and characterization of a prevalent human gut bacterial enzyme sufficient for the inactivation of a family of plant toxins.</title>
        <authorList>
            <person name="Koppel N."/>
            <person name="Bisanz J.E."/>
            <person name="Pandelia M.E."/>
            <person name="Turnbaugh P.J."/>
            <person name="Balskus E.P."/>
        </authorList>
    </citation>
    <scope>NUCLEOTIDE SEQUENCE [LARGE SCALE GENOMIC DNA]</scope>
    <source>
        <strain evidence="7 9">DSM 16107</strain>
    </source>
</reference>
<dbReference type="RefSeq" id="WP_114546695.1">
    <property type="nucleotide sequence ID" value="NZ_PPTT01000017.1"/>
</dbReference>
<accession>A0A3N0IVQ4</accession>
<evidence type="ECO:0000256" key="1">
    <source>
        <dbReference type="ARBA" id="ARBA00005382"/>
    </source>
</evidence>
<dbReference type="InterPro" id="IPR001139">
    <property type="entry name" value="Glyco_hydro_30"/>
</dbReference>
<evidence type="ECO:0000313" key="7">
    <source>
        <dbReference type="EMBL" id="RDB68283.1"/>
    </source>
</evidence>
<evidence type="ECO:0000313" key="8">
    <source>
        <dbReference type="EMBL" id="RNM41063.1"/>
    </source>
</evidence>